<keyword evidence="2" id="KW-1133">Transmembrane helix</keyword>
<dbReference type="Proteomes" id="UP001150238">
    <property type="component" value="Unassembled WGS sequence"/>
</dbReference>
<feature type="chain" id="PRO_5040885841" description="Mid2 domain-containing protein" evidence="3">
    <location>
        <begin position="23"/>
        <end position="372"/>
    </location>
</feature>
<feature type="compositionally biased region" description="Polar residues" evidence="1">
    <location>
        <begin position="337"/>
        <end position="347"/>
    </location>
</feature>
<keyword evidence="2" id="KW-0472">Membrane</keyword>
<feature type="region of interest" description="Disordered" evidence="1">
    <location>
        <begin position="171"/>
        <end position="203"/>
    </location>
</feature>
<gene>
    <name evidence="4" type="ORF">C8J55DRAFT_608957</name>
</gene>
<evidence type="ECO:0000313" key="5">
    <source>
        <dbReference type="Proteomes" id="UP001150238"/>
    </source>
</evidence>
<proteinExistence type="predicted"/>
<sequence length="372" mass="39925">MDPMNIALLLLWLFLYISSSLAQIDPNSLDLSINPTITVGQSFDATWRWNGAKIPFPHPLIVRVGENDQDQPSITTLTASPGVSNGVVRLQVSETGSFRATLAMPFSGFFFIPPSTITQTAQFVVVPTTLPDTTPPPPIMPLLSPSTASGISQISTTPVFGSGTQSLSTFTPLPAASTITPTTSTDLTNSTQQSTTPSPAMQSDTSVNSLVGIILGAIFGSLSAFLLLTILVYCVWRHRRRTLPRRNTLSDLNSNGFYPNRMSANAIPSVEQALDKEEENWDAYTESSLAPSDSVSRVVWSFSQGKKKVRPLATSTTLATQSSTAANDSRESKPDATSDSGRYRSANTDLPYKIPMIIMTTATPSPPSTTVS</sequence>
<feature type="region of interest" description="Disordered" evidence="1">
    <location>
        <begin position="311"/>
        <end position="347"/>
    </location>
</feature>
<evidence type="ECO:0000313" key="4">
    <source>
        <dbReference type="EMBL" id="KAJ4467733.1"/>
    </source>
</evidence>
<dbReference type="AlphaFoldDB" id="A0A9W8ZV33"/>
<organism evidence="4 5">
    <name type="scientific">Lentinula lateritia</name>
    <dbReference type="NCBI Taxonomy" id="40482"/>
    <lineage>
        <taxon>Eukaryota</taxon>
        <taxon>Fungi</taxon>
        <taxon>Dikarya</taxon>
        <taxon>Basidiomycota</taxon>
        <taxon>Agaricomycotina</taxon>
        <taxon>Agaricomycetes</taxon>
        <taxon>Agaricomycetidae</taxon>
        <taxon>Agaricales</taxon>
        <taxon>Marasmiineae</taxon>
        <taxon>Omphalotaceae</taxon>
        <taxon>Lentinula</taxon>
    </lineage>
</organism>
<reference evidence="4" key="2">
    <citation type="journal article" date="2023" name="Proc. Natl. Acad. Sci. U.S.A.">
        <title>A global phylogenomic analysis of the shiitake genus Lentinula.</title>
        <authorList>
            <person name="Sierra-Patev S."/>
            <person name="Min B."/>
            <person name="Naranjo-Ortiz M."/>
            <person name="Looney B."/>
            <person name="Konkel Z."/>
            <person name="Slot J.C."/>
            <person name="Sakamoto Y."/>
            <person name="Steenwyk J.L."/>
            <person name="Rokas A."/>
            <person name="Carro J."/>
            <person name="Camarero S."/>
            <person name="Ferreira P."/>
            <person name="Molpeceres G."/>
            <person name="Ruiz-Duenas F.J."/>
            <person name="Serrano A."/>
            <person name="Henrissat B."/>
            <person name="Drula E."/>
            <person name="Hughes K.W."/>
            <person name="Mata J.L."/>
            <person name="Ishikawa N.K."/>
            <person name="Vargas-Isla R."/>
            <person name="Ushijima S."/>
            <person name="Smith C.A."/>
            <person name="Donoghue J."/>
            <person name="Ahrendt S."/>
            <person name="Andreopoulos W."/>
            <person name="He G."/>
            <person name="LaButti K."/>
            <person name="Lipzen A."/>
            <person name="Ng V."/>
            <person name="Riley R."/>
            <person name="Sandor L."/>
            <person name="Barry K."/>
            <person name="Martinez A.T."/>
            <person name="Xiao Y."/>
            <person name="Gibbons J.G."/>
            <person name="Terashima K."/>
            <person name="Grigoriev I.V."/>
            <person name="Hibbett D."/>
        </authorList>
    </citation>
    <scope>NUCLEOTIDE SEQUENCE</scope>
    <source>
        <strain evidence="4">Sp2 HRB7682 ss15</strain>
    </source>
</reference>
<keyword evidence="2" id="KW-0812">Transmembrane</keyword>
<feature type="compositionally biased region" description="Low complexity" evidence="1">
    <location>
        <begin position="312"/>
        <end position="326"/>
    </location>
</feature>
<keyword evidence="3" id="KW-0732">Signal</keyword>
<comment type="caution">
    <text evidence="4">The sequence shown here is derived from an EMBL/GenBank/DDBJ whole genome shotgun (WGS) entry which is preliminary data.</text>
</comment>
<reference evidence="4" key="1">
    <citation type="submission" date="2022-08" db="EMBL/GenBank/DDBJ databases">
        <authorList>
            <consortium name="DOE Joint Genome Institute"/>
            <person name="Min B."/>
            <person name="Riley R."/>
            <person name="Sierra-Patev S."/>
            <person name="Naranjo-Ortiz M."/>
            <person name="Looney B."/>
            <person name="Konkel Z."/>
            <person name="Slot J.C."/>
            <person name="Sakamoto Y."/>
            <person name="Steenwyk J.L."/>
            <person name="Rokas A."/>
            <person name="Carro J."/>
            <person name="Camarero S."/>
            <person name="Ferreira P."/>
            <person name="Molpeceres G."/>
            <person name="Ruiz-Duenas F.J."/>
            <person name="Serrano A."/>
            <person name="Henrissat B."/>
            <person name="Drula E."/>
            <person name="Hughes K.W."/>
            <person name="Mata J.L."/>
            <person name="Ishikawa N.K."/>
            <person name="Vargas-Isla R."/>
            <person name="Ushijima S."/>
            <person name="Smith C.A."/>
            <person name="Ahrendt S."/>
            <person name="Andreopoulos W."/>
            <person name="He G."/>
            <person name="Labutti K."/>
            <person name="Lipzen A."/>
            <person name="Ng V."/>
            <person name="Sandor L."/>
            <person name="Barry K."/>
            <person name="Martinez A.T."/>
            <person name="Xiao Y."/>
            <person name="Gibbons J.G."/>
            <person name="Terashima K."/>
            <person name="Hibbett D.S."/>
            <person name="Grigoriev I.V."/>
        </authorList>
    </citation>
    <scope>NUCLEOTIDE SEQUENCE</scope>
    <source>
        <strain evidence="4">Sp2 HRB7682 ss15</strain>
    </source>
</reference>
<feature type="signal peptide" evidence="3">
    <location>
        <begin position="1"/>
        <end position="22"/>
    </location>
</feature>
<name>A0A9W8ZV33_9AGAR</name>
<evidence type="ECO:0000256" key="1">
    <source>
        <dbReference type="SAM" id="MobiDB-lite"/>
    </source>
</evidence>
<accession>A0A9W8ZV33</accession>
<evidence type="ECO:0000256" key="2">
    <source>
        <dbReference type="SAM" id="Phobius"/>
    </source>
</evidence>
<feature type="compositionally biased region" description="Low complexity" evidence="1">
    <location>
        <begin position="171"/>
        <end position="199"/>
    </location>
</feature>
<evidence type="ECO:0000256" key="3">
    <source>
        <dbReference type="SAM" id="SignalP"/>
    </source>
</evidence>
<feature type="transmembrane region" description="Helical" evidence="2">
    <location>
        <begin position="210"/>
        <end position="236"/>
    </location>
</feature>
<dbReference type="EMBL" id="JANVFS010000040">
    <property type="protein sequence ID" value="KAJ4467733.1"/>
    <property type="molecule type" value="Genomic_DNA"/>
</dbReference>
<evidence type="ECO:0008006" key="6">
    <source>
        <dbReference type="Google" id="ProtNLM"/>
    </source>
</evidence>
<protein>
    <recommendedName>
        <fullName evidence="6">Mid2 domain-containing protein</fullName>
    </recommendedName>
</protein>